<comment type="subcellular location">
    <subcellularLocation>
        <location evidence="1 9">Cell inner membrane</location>
        <topology evidence="1 9">Multi-pass membrane protein</topology>
    </subcellularLocation>
</comment>
<gene>
    <name evidence="11" type="ORF">EDC56_1933</name>
</gene>
<dbReference type="PANTHER" id="PTHR35011:SF2">
    <property type="entry name" value="2,3-DIKETO-L-GULONATE TRAP TRANSPORTER SMALL PERMEASE PROTEIN YIAM"/>
    <property type="match status" value="1"/>
</dbReference>
<dbReference type="InterPro" id="IPR055348">
    <property type="entry name" value="DctQ"/>
</dbReference>
<keyword evidence="3" id="KW-1003">Cell membrane</keyword>
<comment type="caution">
    <text evidence="11">The sequence shown here is derived from an EMBL/GenBank/DDBJ whole genome shotgun (WGS) entry which is preliminary data.</text>
</comment>
<feature type="transmembrane region" description="Helical" evidence="9">
    <location>
        <begin position="46"/>
        <end position="65"/>
    </location>
</feature>
<evidence type="ECO:0000256" key="1">
    <source>
        <dbReference type="ARBA" id="ARBA00004429"/>
    </source>
</evidence>
<sequence length="161" mass="17997">MSAILKFIHRLEDSALVLLVLVMIGLSVSQIWLRNVNDSGIYWADNALRVMVLWLAMLGAMIATREHSHIAIDVLSHYLRGVAQKVMAIIASAMTAAVCLAGAWYSWQFVALEMEDSYYAFAKVPAWLCEIIIPIGLFIIGVRFLFRLAQMVLGVPEEEAK</sequence>
<dbReference type="AlphaFoldDB" id="A0A3N2DNV2"/>
<evidence type="ECO:0000256" key="8">
    <source>
        <dbReference type="ARBA" id="ARBA00038436"/>
    </source>
</evidence>
<evidence type="ECO:0000256" key="3">
    <source>
        <dbReference type="ARBA" id="ARBA00022475"/>
    </source>
</evidence>
<comment type="function">
    <text evidence="9">Part of the tripartite ATP-independent periplasmic (TRAP) transport system.</text>
</comment>
<dbReference type="Pfam" id="PF04290">
    <property type="entry name" value="DctQ"/>
    <property type="match status" value="1"/>
</dbReference>
<evidence type="ECO:0000256" key="2">
    <source>
        <dbReference type="ARBA" id="ARBA00022448"/>
    </source>
</evidence>
<comment type="similarity">
    <text evidence="8 9">Belongs to the TRAP transporter small permease family.</text>
</comment>
<feature type="domain" description="Tripartite ATP-independent periplasmic transporters DctQ component" evidence="10">
    <location>
        <begin position="23"/>
        <end position="152"/>
    </location>
</feature>
<evidence type="ECO:0000313" key="11">
    <source>
        <dbReference type="EMBL" id="ROS01491.1"/>
    </source>
</evidence>
<evidence type="ECO:0000256" key="6">
    <source>
        <dbReference type="ARBA" id="ARBA00022989"/>
    </source>
</evidence>
<keyword evidence="6 9" id="KW-1133">Transmembrane helix</keyword>
<dbReference type="GO" id="GO:0015740">
    <property type="term" value="P:C4-dicarboxylate transport"/>
    <property type="evidence" value="ECO:0007669"/>
    <property type="project" value="TreeGrafter"/>
</dbReference>
<comment type="subunit">
    <text evidence="9">The complex comprises the extracytoplasmic solute receptor protein and the two transmembrane proteins.</text>
</comment>
<dbReference type="PANTHER" id="PTHR35011">
    <property type="entry name" value="2,3-DIKETO-L-GULONATE TRAP TRANSPORTER SMALL PERMEASE PROTEIN YIAM"/>
    <property type="match status" value="1"/>
</dbReference>
<evidence type="ECO:0000256" key="7">
    <source>
        <dbReference type="ARBA" id="ARBA00023136"/>
    </source>
</evidence>
<dbReference type="Proteomes" id="UP000275394">
    <property type="component" value="Unassembled WGS sequence"/>
</dbReference>
<dbReference type="InterPro" id="IPR007387">
    <property type="entry name" value="TRAP_DctQ"/>
</dbReference>
<keyword evidence="12" id="KW-1185">Reference proteome</keyword>
<feature type="transmembrane region" description="Helical" evidence="9">
    <location>
        <begin position="15"/>
        <end position="34"/>
    </location>
</feature>
<evidence type="ECO:0000256" key="4">
    <source>
        <dbReference type="ARBA" id="ARBA00022519"/>
    </source>
</evidence>
<name>A0A3N2DNV2_9GAMM</name>
<keyword evidence="2 9" id="KW-0813">Transport</keyword>
<evidence type="ECO:0000256" key="5">
    <source>
        <dbReference type="ARBA" id="ARBA00022692"/>
    </source>
</evidence>
<keyword evidence="7 9" id="KW-0472">Membrane</keyword>
<evidence type="ECO:0000256" key="9">
    <source>
        <dbReference type="RuleBase" id="RU369079"/>
    </source>
</evidence>
<feature type="transmembrane region" description="Helical" evidence="9">
    <location>
        <begin position="125"/>
        <end position="146"/>
    </location>
</feature>
<dbReference type="EMBL" id="RKHR01000004">
    <property type="protein sequence ID" value="ROS01491.1"/>
    <property type="molecule type" value="Genomic_DNA"/>
</dbReference>
<evidence type="ECO:0000259" key="10">
    <source>
        <dbReference type="Pfam" id="PF04290"/>
    </source>
</evidence>
<dbReference type="GO" id="GO:0005886">
    <property type="term" value="C:plasma membrane"/>
    <property type="evidence" value="ECO:0007669"/>
    <property type="project" value="UniProtKB-SubCell"/>
</dbReference>
<feature type="transmembrane region" description="Helical" evidence="9">
    <location>
        <begin position="86"/>
        <end position="105"/>
    </location>
</feature>
<proteinExistence type="inferred from homology"/>
<protein>
    <recommendedName>
        <fullName evidence="9">TRAP transporter small permease protein</fullName>
    </recommendedName>
</protein>
<reference evidence="11 12" key="1">
    <citation type="submission" date="2018-11" db="EMBL/GenBank/DDBJ databases">
        <title>Genomic Encyclopedia of Type Strains, Phase IV (KMG-IV): sequencing the most valuable type-strain genomes for metagenomic binning, comparative biology and taxonomic classification.</title>
        <authorList>
            <person name="Goeker M."/>
        </authorList>
    </citation>
    <scope>NUCLEOTIDE SEQUENCE [LARGE SCALE GENOMIC DNA]</scope>
    <source>
        <strain evidence="11 12">DSM 100316</strain>
    </source>
</reference>
<dbReference type="OrthoDB" id="5567560at2"/>
<dbReference type="RefSeq" id="WP_123712277.1">
    <property type="nucleotide sequence ID" value="NZ_RKHR01000004.1"/>
</dbReference>
<dbReference type="GO" id="GO:0022857">
    <property type="term" value="F:transmembrane transporter activity"/>
    <property type="evidence" value="ECO:0007669"/>
    <property type="project" value="UniProtKB-UniRule"/>
</dbReference>
<keyword evidence="5 9" id="KW-0812">Transmembrane</keyword>
<accession>A0A3N2DNV2</accession>
<evidence type="ECO:0000313" key="12">
    <source>
        <dbReference type="Proteomes" id="UP000275394"/>
    </source>
</evidence>
<keyword evidence="4 9" id="KW-0997">Cell inner membrane</keyword>
<organism evidence="11 12">
    <name type="scientific">Sinobacterium caligoides</name>
    <dbReference type="NCBI Taxonomy" id="933926"/>
    <lineage>
        <taxon>Bacteria</taxon>
        <taxon>Pseudomonadati</taxon>
        <taxon>Pseudomonadota</taxon>
        <taxon>Gammaproteobacteria</taxon>
        <taxon>Cellvibrionales</taxon>
        <taxon>Spongiibacteraceae</taxon>
        <taxon>Sinobacterium</taxon>
    </lineage>
</organism>